<dbReference type="HAMAP" id="MF_00385">
    <property type="entry name" value="Ribosomal_bS16"/>
    <property type="match status" value="1"/>
</dbReference>
<dbReference type="Gene3D" id="3.30.1320.10">
    <property type="match status" value="1"/>
</dbReference>
<dbReference type="GO" id="GO:0006412">
    <property type="term" value="P:translation"/>
    <property type="evidence" value="ECO:0007669"/>
    <property type="project" value="UniProtKB-UniRule"/>
</dbReference>
<name>A0A445MXI8_9BACT</name>
<dbReference type="PANTHER" id="PTHR12919:SF20">
    <property type="entry name" value="SMALL RIBOSOMAL SUBUNIT PROTEIN BS16M"/>
    <property type="match status" value="1"/>
</dbReference>
<organism evidence="4">
    <name type="scientific">uncultured Desulfobacterium sp</name>
    <dbReference type="NCBI Taxonomy" id="201089"/>
    <lineage>
        <taxon>Bacteria</taxon>
        <taxon>Pseudomonadati</taxon>
        <taxon>Thermodesulfobacteriota</taxon>
        <taxon>Desulfobacteria</taxon>
        <taxon>Desulfobacterales</taxon>
        <taxon>Desulfobacteriaceae</taxon>
        <taxon>Desulfobacterium</taxon>
        <taxon>environmental samples</taxon>
    </lineage>
</organism>
<dbReference type="SUPFAM" id="SSF54565">
    <property type="entry name" value="Ribosomal protein S16"/>
    <property type="match status" value="1"/>
</dbReference>
<dbReference type="PANTHER" id="PTHR12919">
    <property type="entry name" value="30S RIBOSOMAL PROTEIN S16"/>
    <property type="match status" value="1"/>
</dbReference>
<keyword evidence="1 3" id="KW-0689">Ribosomal protein</keyword>
<evidence type="ECO:0000256" key="1">
    <source>
        <dbReference type="ARBA" id="ARBA00022980"/>
    </source>
</evidence>
<dbReference type="Pfam" id="PF00886">
    <property type="entry name" value="Ribosomal_S16"/>
    <property type="match status" value="1"/>
</dbReference>
<dbReference type="InterPro" id="IPR020592">
    <property type="entry name" value="Ribosomal_bS16_CS"/>
</dbReference>
<evidence type="ECO:0000313" key="4">
    <source>
        <dbReference type="EMBL" id="SPD74244.1"/>
    </source>
</evidence>
<protein>
    <recommendedName>
        <fullName evidence="3">Small ribosomal subunit protein bS16</fullName>
    </recommendedName>
</protein>
<dbReference type="EMBL" id="OJIN01000135">
    <property type="protein sequence ID" value="SPD74244.1"/>
    <property type="molecule type" value="Genomic_DNA"/>
</dbReference>
<dbReference type="NCBIfam" id="TIGR00002">
    <property type="entry name" value="S16"/>
    <property type="match status" value="1"/>
</dbReference>
<dbReference type="PROSITE" id="PS00732">
    <property type="entry name" value="RIBOSOMAL_S16"/>
    <property type="match status" value="1"/>
</dbReference>
<dbReference type="InterPro" id="IPR000307">
    <property type="entry name" value="Ribosomal_bS16"/>
</dbReference>
<comment type="similarity">
    <text evidence="3">Belongs to the bacterial ribosomal protein bS16 family.</text>
</comment>
<keyword evidence="2 3" id="KW-0687">Ribonucleoprotein</keyword>
<reference evidence="4" key="1">
    <citation type="submission" date="2018-01" db="EMBL/GenBank/DDBJ databases">
        <authorList>
            <person name="Regsiter A."/>
            <person name="William W."/>
        </authorList>
    </citation>
    <scope>NUCLEOTIDE SEQUENCE</scope>
    <source>
        <strain evidence="4">TRIP AH-1</strain>
    </source>
</reference>
<gene>
    <name evidence="3 4" type="primary">rpsP</name>
    <name evidence="4" type="ORF">PITCH_A220011</name>
</gene>
<proteinExistence type="inferred from homology"/>
<dbReference type="GO" id="GO:0015935">
    <property type="term" value="C:small ribosomal subunit"/>
    <property type="evidence" value="ECO:0007669"/>
    <property type="project" value="TreeGrafter"/>
</dbReference>
<accession>A0A445MXI8</accession>
<dbReference type="GO" id="GO:0003735">
    <property type="term" value="F:structural constituent of ribosome"/>
    <property type="evidence" value="ECO:0007669"/>
    <property type="project" value="InterPro"/>
</dbReference>
<evidence type="ECO:0000256" key="3">
    <source>
        <dbReference type="HAMAP-Rule" id="MF_00385"/>
    </source>
</evidence>
<dbReference type="AlphaFoldDB" id="A0A445MXI8"/>
<dbReference type="InterPro" id="IPR023803">
    <property type="entry name" value="Ribosomal_bS16_dom_sf"/>
</dbReference>
<dbReference type="GO" id="GO:0005737">
    <property type="term" value="C:cytoplasm"/>
    <property type="evidence" value="ECO:0007669"/>
    <property type="project" value="UniProtKB-ARBA"/>
</dbReference>
<evidence type="ECO:0000256" key="2">
    <source>
        <dbReference type="ARBA" id="ARBA00023274"/>
    </source>
</evidence>
<sequence>MIKTKMAVRIRLTRMGAKKKPFYRIVAADSEAPRDGKFIDILGHYDPMKDPAIIKVDKGKIDSWLERGARISDSVKSLLKKQGMLKPQSTTG</sequence>